<protein>
    <recommendedName>
        <fullName evidence="5">Type II secretion system protein GspG C-terminal domain-containing protein</fullName>
    </recommendedName>
</protein>
<dbReference type="Proteomes" id="UP000183758">
    <property type="component" value="Unassembled WGS sequence"/>
</dbReference>
<proteinExistence type="predicted"/>
<dbReference type="PRINTS" id="PR00813">
    <property type="entry name" value="BCTERIALGSPG"/>
</dbReference>
<dbReference type="InterPro" id="IPR045584">
    <property type="entry name" value="Pilin-like"/>
</dbReference>
<accession>A0A1J5HKH1</accession>
<feature type="transmembrane region" description="Helical" evidence="2">
    <location>
        <begin position="16"/>
        <end position="38"/>
    </location>
</feature>
<evidence type="ECO:0000256" key="1">
    <source>
        <dbReference type="ARBA" id="ARBA00022481"/>
    </source>
</evidence>
<gene>
    <name evidence="3" type="ORF">AUK04_01060</name>
</gene>
<dbReference type="PANTHER" id="PTHR30093:SF47">
    <property type="entry name" value="TYPE IV PILUS NON-CORE MINOR PILIN PILE"/>
    <property type="match status" value="1"/>
</dbReference>
<sequence length="173" mass="19139">MHYCTKNKRAFTLMELMIVIAILGVLTTLMTGNFLTSIKRSRDAQRKNDLSTIQRALEMYYEDNKTYPIATGSPAGDVNFGGKFCHPDELPNLGCDIKTYMQKMPNDPNSGKTYFYSSTSTNNYAIYACLEISQTIVTAYTGAAGFCTPTSCKDKDGVAQRCIWAVSDSNSTP</sequence>
<dbReference type="InterPro" id="IPR000983">
    <property type="entry name" value="Bac_GSPG_pilin"/>
</dbReference>
<evidence type="ECO:0000313" key="4">
    <source>
        <dbReference type="Proteomes" id="UP000183758"/>
    </source>
</evidence>
<keyword evidence="2" id="KW-0472">Membrane</keyword>
<evidence type="ECO:0008006" key="5">
    <source>
        <dbReference type="Google" id="ProtNLM"/>
    </source>
</evidence>
<dbReference type="PANTHER" id="PTHR30093">
    <property type="entry name" value="GENERAL SECRETION PATHWAY PROTEIN G"/>
    <property type="match status" value="1"/>
</dbReference>
<reference evidence="3 4" key="1">
    <citation type="journal article" date="2016" name="Environ. Microbiol.">
        <title>Genomic resolution of a cold subsurface aquifer community provides metabolic insights for novel microbes adapted to high CO concentrations.</title>
        <authorList>
            <person name="Probst A.J."/>
            <person name="Castelle C.J."/>
            <person name="Singh A."/>
            <person name="Brown C.T."/>
            <person name="Anantharaman K."/>
            <person name="Sharon I."/>
            <person name="Hug L.A."/>
            <person name="Burstein D."/>
            <person name="Emerson J.B."/>
            <person name="Thomas B.C."/>
            <person name="Banfield J.F."/>
        </authorList>
    </citation>
    <scope>NUCLEOTIDE SEQUENCE [LARGE SCALE GENOMIC DNA]</scope>
    <source>
        <strain evidence="3">CG2_30_33_16</strain>
    </source>
</reference>
<dbReference type="InterPro" id="IPR012902">
    <property type="entry name" value="N_methyl_site"/>
</dbReference>
<keyword evidence="2" id="KW-0812">Transmembrane</keyword>
<dbReference type="EMBL" id="MNZM01000024">
    <property type="protein sequence ID" value="OIP85657.1"/>
    <property type="molecule type" value="Genomic_DNA"/>
</dbReference>
<organism evidence="3 4">
    <name type="scientific">Candidatus Roizmanbacteria bacterium CG2_30_33_16</name>
    <dbReference type="NCBI Taxonomy" id="1805340"/>
    <lineage>
        <taxon>Bacteria</taxon>
        <taxon>Candidatus Roizmaniibacteriota</taxon>
    </lineage>
</organism>
<evidence type="ECO:0000256" key="2">
    <source>
        <dbReference type="SAM" id="Phobius"/>
    </source>
</evidence>
<name>A0A1J5HKH1_9BACT</name>
<dbReference type="AlphaFoldDB" id="A0A1J5HKH1"/>
<dbReference type="SUPFAM" id="SSF54523">
    <property type="entry name" value="Pili subunits"/>
    <property type="match status" value="1"/>
</dbReference>
<dbReference type="GO" id="GO:0015628">
    <property type="term" value="P:protein secretion by the type II secretion system"/>
    <property type="evidence" value="ECO:0007669"/>
    <property type="project" value="InterPro"/>
</dbReference>
<dbReference type="Pfam" id="PF07963">
    <property type="entry name" value="N_methyl"/>
    <property type="match status" value="1"/>
</dbReference>
<evidence type="ECO:0000313" key="3">
    <source>
        <dbReference type="EMBL" id="OIP85657.1"/>
    </source>
</evidence>
<dbReference type="NCBIfam" id="TIGR02532">
    <property type="entry name" value="IV_pilin_GFxxxE"/>
    <property type="match status" value="1"/>
</dbReference>
<dbReference type="GO" id="GO:0015627">
    <property type="term" value="C:type II protein secretion system complex"/>
    <property type="evidence" value="ECO:0007669"/>
    <property type="project" value="InterPro"/>
</dbReference>
<keyword evidence="2" id="KW-1133">Transmembrane helix</keyword>
<comment type="caution">
    <text evidence="3">The sequence shown here is derived from an EMBL/GenBank/DDBJ whole genome shotgun (WGS) entry which is preliminary data.</text>
</comment>
<keyword evidence="1" id="KW-0488">Methylation</keyword>
<dbReference type="Gene3D" id="3.30.700.10">
    <property type="entry name" value="Glycoprotein, Type 4 Pilin"/>
    <property type="match status" value="1"/>
</dbReference>